<keyword evidence="1" id="KW-0472">Membrane</keyword>
<sequence>MMIATMFDRSSMVSDEENRIAWYGLHNARRRSLVTFALLAPLTGLVGPLVLVPALGFAGWLLIAAGVLSCVGLLFYMARIDADMSDMKRPVGVVDQARASKHARHASRQPHSVQSLSGARARRAAQQLQLQPVFSGARRRPYRLAH</sequence>
<name>A0A157S6M1_9BORD</name>
<dbReference type="EMBL" id="FKIF01000001">
    <property type="protein sequence ID" value="SAI65566.1"/>
    <property type="molecule type" value="Genomic_DNA"/>
</dbReference>
<dbReference type="AlphaFoldDB" id="A0A157S6M1"/>
<evidence type="ECO:0000313" key="2">
    <source>
        <dbReference type="EMBL" id="SAI65566.1"/>
    </source>
</evidence>
<dbReference type="Proteomes" id="UP000076848">
    <property type="component" value="Unassembled WGS sequence"/>
</dbReference>
<reference evidence="2 3" key="1">
    <citation type="submission" date="2016-04" db="EMBL/GenBank/DDBJ databases">
        <authorList>
            <consortium name="Pathogen Informatics"/>
        </authorList>
    </citation>
    <scope>NUCLEOTIDE SEQUENCE [LARGE SCALE GENOMIC DNA]</scope>
    <source>
        <strain evidence="2 3">H050680373</strain>
    </source>
</reference>
<keyword evidence="1" id="KW-1133">Transmembrane helix</keyword>
<dbReference type="RefSeq" id="WP_156513247.1">
    <property type="nucleotide sequence ID" value="NZ_FKIF01000001.1"/>
</dbReference>
<evidence type="ECO:0000256" key="1">
    <source>
        <dbReference type="SAM" id="Phobius"/>
    </source>
</evidence>
<dbReference type="STRING" id="288768.SAMEA3906486_00310"/>
<keyword evidence="1" id="KW-0812">Transmembrane</keyword>
<evidence type="ECO:0000313" key="3">
    <source>
        <dbReference type="Proteomes" id="UP000076848"/>
    </source>
</evidence>
<feature type="transmembrane region" description="Helical" evidence="1">
    <location>
        <begin position="33"/>
        <end position="51"/>
    </location>
</feature>
<feature type="transmembrane region" description="Helical" evidence="1">
    <location>
        <begin position="57"/>
        <end position="78"/>
    </location>
</feature>
<keyword evidence="3" id="KW-1185">Reference proteome</keyword>
<dbReference type="OrthoDB" id="8636694at2"/>
<accession>A0A157S6M1</accession>
<gene>
    <name evidence="2" type="ORF">SAMEA3906486_00310</name>
</gene>
<protein>
    <submittedName>
        <fullName evidence="2">Uncharacterized protein</fullName>
    </submittedName>
</protein>
<proteinExistence type="predicted"/>
<organism evidence="2 3">
    <name type="scientific">Bordetella ansorpii</name>
    <dbReference type="NCBI Taxonomy" id="288768"/>
    <lineage>
        <taxon>Bacteria</taxon>
        <taxon>Pseudomonadati</taxon>
        <taxon>Pseudomonadota</taxon>
        <taxon>Betaproteobacteria</taxon>
        <taxon>Burkholderiales</taxon>
        <taxon>Alcaligenaceae</taxon>
        <taxon>Bordetella</taxon>
    </lineage>
</organism>